<evidence type="ECO:0000313" key="2">
    <source>
        <dbReference type="Proteomes" id="UP001211005"/>
    </source>
</evidence>
<dbReference type="InterPro" id="IPR023696">
    <property type="entry name" value="Ureohydrolase_dom_sf"/>
</dbReference>
<dbReference type="RefSeq" id="WP_269560469.1">
    <property type="nucleotide sequence ID" value="NZ_CP114767.1"/>
</dbReference>
<dbReference type="EMBL" id="CP114767">
    <property type="protein sequence ID" value="WBA42414.1"/>
    <property type="molecule type" value="Genomic_DNA"/>
</dbReference>
<accession>A0ABY7LS55</accession>
<sequence>MTFINKLIRPAVELPEADVCLVGLPLDFGTVLEGGRATEAAFLAGRQREVRLFEIMELNPVFYRDHQTARLAATVLTAYLTGVAAGR</sequence>
<name>A0ABY7LS55_9BACT</name>
<reference evidence="1 2" key="1">
    <citation type="submission" date="2022-12" db="EMBL/GenBank/DDBJ databases">
        <title>Hymenobacter canadensis sp. nov. isolated from lake water of the Cambridge Bay, Canada.</title>
        <authorList>
            <person name="Kim W.H."/>
            <person name="Lee Y.M."/>
        </authorList>
    </citation>
    <scope>NUCLEOTIDE SEQUENCE [LARGE SCALE GENOMIC DNA]</scope>
    <source>
        <strain evidence="1 2">PAMC 29467</strain>
    </source>
</reference>
<protein>
    <recommendedName>
        <fullName evidence="3">Agmatinase</fullName>
    </recommendedName>
</protein>
<proteinExistence type="predicted"/>
<dbReference type="Proteomes" id="UP001211005">
    <property type="component" value="Chromosome"/>
</dbReference>
<organism evidence="1 2">
    <name type="scientific">Hymenobacter canadensis</name>
    <dbReference type="NCBI Taxonomy" id="2999067"/>
    <lineage>
        <taxon>Bacteria</taxon>
        <taxon>Pseudomonadati</taxon>
        <taxon>Bacteroidota</taxon>
        <taxon>Cytophagia</taxon>
        <taxon>Cytophagales</taxon>
        <taxon>Hymenobacteraceae</taxon>
        <taxon>Hymenobacter</taxon>
    </lineage>
</organism>
<keyword evidence="2" id="KW-1185">Reference proteome</keyword>
<evidence type="ECO:0000313" key="1">
    <source>
        <dbReference type="EMBL" id="WBA42414.1"/>
    </source>
</evidence>
<dbReference type="SUPFAM" id="SSF52768">
    <property type="entry name" value="Arginase/deacetylase"/>
    <property type="match status" value="1"/>
</dbReference>
<evidence type="ECO:0008006" key="3">
    <source>
        <dbReference type="Google" id="ProtNLM"/>
    </source>
</evidence>
<gene>
    <name evidence="1" type="ORF">O3303_02380</name>
</gene>